<dbReference type="EMBL" id="AONC01000025">
    <property type="protein sequence ID" value="EXJ15512.1"/>
    <property type="molecule type" value="Genomic_DNA"/>
</dbReference>
<accession>W9VHJ2</accession>
<keyword evidence="2" id="KW-1185">Reference proteome</keyword>
<dbReference type="AlphaFoldDB" id="W9VHJ2"/>
<evidence type="ECO:0000313" key="1">
    <source>
        <dbReference type="EMBL" id="EXJ15512.1"/>
    </source>
</evidence>
<name>W9VHJ2_9GAMM</name>
<sequence length="38" mass="4312">MCMPRAEQRTRLATDVSTVVQEWGCRSVRTRRQSGSTA</sequence>
<comment type="caution">
    <text evidence="1">The sequence shown here is derived from an EMBL/GenBank/DDBJ whole genome shotgun (WGS) entry which is preliminary data.</text>
</comment>
<dbReference type="STRING" id="1249627.D779_1254"/>
<gene>
    <name evidence="1" type="ORF">D779_1254</name>
</gene>
<evidence type="ECO:0000313" key="2">
    <source>
        <dbReference type="Proteomes" id="UP000019460"/>
    </source>
</evidence>
<proteinExistence type="predicted"/>
<dbReference type="Proteomes" id="UP000019460">
    <property type="component" value="Unassembled WGS sequence"/>
</dbReference>
<reference evidence="1 2" key="1">
    <citation type="submission" date="2012-11" db="EMBL/GenBank/DDBJ databases">
        <title>Genome assembly of Thiorhodococcus sp. AK35.</title>
        <authorList>
            <person name="Nupur N."/>
            <person name="Khatri I."/>
            <person name="Subramanian S."/>
            <person name="Pinnaka A."/>
        </authorList>
    </citation>
    <scope>NUCLEOTIDE SEQUENCE [LARGE SCALE GENOMIC DNA]</scope>
    <source>
        <strain evidence="1 2">AK35</strain>
    </source>
</reference>
<organism evidence="1 2">
    <name type="scientific">Imhoffiella purpurea</name>
    <dbReference type="NCBI Taxonomy" id="1249627"/>
    <lineage>
        <taxon>Bacteria</taxon>
        <taxon>Pseudomonadati</taxon>
        <taxon>Pseudomonadota</taxon>
        <taxon>Gammaproteobacteria</taxon>
        <taxon>Chromatiales</taxon>
        <taxon>Chromatiaceae</taxon>
        <taxon>Imhoffiella</taxon>
    </lineage>
</organism>
<protein>
    <submittedName>
        <fullName evidence="1">Uncharacterized protein</fullName>
    </submittedName>
</protein>